<dbReference type="GO" id="GO:0003688">
    <property type="term" value="F:DNA replication origin binding"/>
    <property type="evidence" value="ECO:0007669"/>
    <property type="project" value="TreeGrafter"/>
</dbReference>
<dbReference type="GeneTree" id="ENSGT00580000081623"/>
<evidence type="ECO:0000256" key="4">
    <source>
        <dbReference type="ARBA" id="ARBA00022741"/>
    </source>
</evidence>
<dbReference type="GO" id="GO:0006270">
    <property type="term" value="P:DNA replication initiation"/>
    <property type="evidence" value="ECO:0007669"/>
    <property type="project" value="TreeGrafter"/>
</dbReference>
<evidence type="ECO:0000256" key="5">
    <source>
        <dbReference type="ARBA" id="ARBA00022840"/>
    </source>
</evidence>
<dbReference type="InterPro" id="IPR020796">
    <property type="entry name" value="ORC5"/>
</dbReference>
<dbReference type="AlphaFoldDB" id="A0A8C9RK56"/>
<keyword evidence="5" id="KW-0067">ATP-binding</keyword>
<evidence type="ECO:0000256" key="2">
    <source>
        <dbReference type="ARBA" id="ARBA00006269"/>
    </source>
</evidence>
<dbReference type="Ensembl" id="ENSSFOT00015016712.2">
    <property type="protein sequence ID" value="ENSSFOP00015016524.1"/>
    <property type="gene ID" value="ENSSFOG00015010632.2"/>
</dbReference>
<dbReference type="Gene3D" id="3.40.50.300">
    <property type="entry name" value="P-loop containing nucleotide triphosphate hydrolases"/>
    <property type="match status" value="1"/>
</dbReference>
<evidence type="ECO:0000256" key="8">
    <source>
        <dbReference type="ARBA" id="ARBA00057448"/>
    </source>
</evidence>
<dbReference type="OrthoDB" id="1924787at2759"/>
<dbReference type="SUPFAM" id="SSF52540">
    <property type="entry name" value="P-loop containing nucleoside triphosphate hydrolases"/>
    <property type="match status" value="1"/>
</dbReference>
<evidence type="ECO:0000256" key="7">
    <source>
        <dbReference type="ARBA" id="ARBA00026084"/>
    </source>
</evidence>
<dbReference type="Pfam" id="PF13191">
    <property type="entry name" value="AAA_16"/>
    <property type="match status" value="1"/>
</dbReference>
<reference evidence="13 14" key="1">
    <citation type="submission" date="2019-04" db="EMBL/GenBank/DDBJ databases">
        <authorList>
            <consortium name="Wellcome Sanger Institute Data Sharing"/>
        </authorList>
    </citation>
    <scope>NUCLEOTIDE SEQUENCE [LARGE SCALE GENOMIC DNA]</scope>
</reference>
<sequence length="501" mass="57468">MPDQLEHLPRLTHLLPCREAQIKTLLLLLGEPEHYSYPSIFIYGHRASGKSHVTLTLLKELKMPHVVVNCVECVSLGLLFEHVLLSLFGSSHTSLPRGPSLSDFVRLYRQLCSEDPAKQTRYIVLDHAELLRDMSANLLPGFLRLQELVEDNVTVIFLSEIVWDKFRPNTGCFEPLLLHFPDYSKVELQQILAQDSCPSYSPELYSSYISILLGVFYSVCRDLRELRHLAALNFPKFCEPLEKGEAKESDAHKLWRNIEPHLKKAMQTVYLREVSSVQWEEQQQKEEKEVGELRGLSAYTHVELPYYSKFLLIAAYLASYNPARTDRRFFLKNHGRIKKTNFLKKHEKTSNHLLGPKPFPLDRLLAIFYSVVDSRVAPTASIFSQISSLVTLQLLTQVGHDDQLDSPKYKCAVSLGFVRAIASDDLHQHALRWTADHRTLHLRHHPVGSHPTSCCLWVRCGPRAAVWEPVCVQRRGIPRQPPALDQPQLCVDCAPAWHWLR</sequence>
<dbReference type="InterPro" id="IPR047088">
    <property type="entry name" value="ORC5_C"/>
</dbReference>
<dbReference type="GO" id="GO:0005524">
    <property type="term" value="F:ATP binding"/>
    <property type="evidence" value="ECO:0007669"/>
    <property type="project" value="UniProtKB-KW"/>
</dbReference>
<keyword evidence="14" id="KW-1185">Reference proteome</keyword>
<name>A0A8C9RK56_SCLFO</name>
<protein>
    <recommendedName>
        <fullName evidence="9">Origin recognition complex subunit 5</fullName>
    </recommendedName>
</protein>
<dbReference type="Proteomes" id="UP000694397">
    <property type="component" value="Chromosome 2"/>
</dbReference>
<dbReference type="PANTHER" id="PTHR12705">
    <property type="entry name" value="ORIGIN RECOGNITION COMPLEX SUBUNIT 5"/>
    <property type="match status" value="1"/>
</dbReference>
<comment type="function">
    <text evidence="8">Component of the origin recognition complex (ORC) that binds origins of replication. DNA-binding is ATP-dependent. The specific DNA sequences that define origins of replication have not been identified yet. ORC is required to assemble the pre-replication complex necessary to initiate DNA replication.</text>
</comment>
<feature type="domain" description="ORC5 lid" evidence="12">
    <location>
        <begin position="205"/>
        <end position="272"/>
    </location>
</feature>
<organism evidence="13 14">
    <name type="scientific">Scleropages formosus</name>
    <name type="common">Asian bonytongue</name>
    <name type="synonym">Osteoglossum formosum</name>
    <dbReference type="NCBI Taxonomy" id="113540"/>
    <lineage>
        <taxon>Eukaryota</taxon>
        <taxon>Metazoa</taxon>
        <taxon>Chordata</taxon>
        <taxon>Craniata</taxon>
        <taxon>Vertebrata</taxon>
        <taxon>Euteleostomi</taxon>
        <taxon>Actinopterygii</taxon>
        <taxon>Neopterygii</taxon>
        <taxon>Teleostei</taxon>
        <taxon>Osteoglossocephala</taxon>
        <taxon>Osteoglossomorpha</taxon>
        <taxon>Osteoglossiformes</taxon>
        <taxon>Osteoglossidae</taxon>
        <taxon>Scleropages</taxon>
    </lineage>
</organism>
<evidence type="ECO:0000259" key="11">
    <source>
        <dbReference type="Pfam" id="PF14630"/>
    </source>
</evidence>
<evidence type="ECO:0000256" key="1">
    <source>
        <dbReference type="ARBA" id="ARBA00004123"/>
    </source>
</evidence>
<dbReference type="PANTHER" id="PTHR12705:SF0">
    <property type="entry name" value="ORIGIN RECOGNITION COMPLEX SUBUNIT 5"/>
    <property type="match status" value="1"/>
</dbReference>
<keyword evidence="3" id="KW-0235">DNA replication</keyword>
<accession>A0A8C9RK56</accession>
<comment type="subcellular location">
    <subcellularLocation>
        <location evidence="1">Nucleus</location>
    </subcellularLocation>
</comment>
<dbReference type="Pfam" id="PF21639">
    <property type="entry name" value="ORC5_lid"/>
    <property type="match status" value="1"/>
</dbReference>
<dbReference type="InterPro" id="IPR048866">
    <property type="entry name" value="ORC5_lid"/>
</dbReference>
<evidence type="ECO:0000313" key="14">
    <source>
        <dbReference type="Proteomes" id="UP000694397"/>
    </source>
</evidence>
<dbReference type="GO" id="GO:0005664">
    <property type="term" value="C:nuclear origin of replication recognition complex"/>
    <property type="evidence" value="ECO:0007669"/>
    <property type="project" value="TreeGrafter"/>
</dbReference>
<evidence type="ECO:0000256" key="3">
    <source>
        <dbReference type="ARBA" id="ARBA00022705"/>
    </source>
</evidence>
<proteinExistence type="inferred from homology"/>
<reference evidence="13" key="2">
    <citation type="submission" date="2025-08" db="UniProtKB">
        <authorList>
            <consortium name="Ensembl"/>
        </authorList>
    </citation>
    <scope>IDENTIFICATION</scope>
</reference>
<feature type="domain" description="Origin recognition complex subunit 5 C-terminal" evidence="11">
    <location>
        <begin position="304"/>
        <end position="423"/>
    </location>
</feature>
<evidence type="ECO:0000259" key="10">
    <source>
        <dbReference type="Pfam" id="PF13191"/>
    </source>
</evidence>
<dbReference type="InterPro" id="IPR027417">
    <property type="entry name" value="P-loop_NTPase"/>
</dbReference>
<dbReference type="FunFam" id="3.40.50.300:FF:000673">
    <property type="entry name" value="Origin recognition complex subunit 5"/>
    <property type="match status" value="1"/>
</dbReference>
<feature type="domain" description="Orc1-like AAA ATPase" evidence="10">
    <location>
        <begin position="15"/>
        <end position="156"/>
    </location>
</feature>
<evidence type="ECO:0000313" key="13">
    <source>
        <dbReference type="Ensembl" id="ENSSFOP00015016524.1"/>
    </source>
</evidence>
<comment type="similarity">
    <text evidence="2">Belongs to the ORC5 family.</text>
</comment>
<gene>
    <name evidence="13" type="primary">RELN</name>
</gene>
<reference evidence="13" key="3">
    <citation type="submission" date="2025-09" db="UniProtKB">
        <authorList>
            <consortium name="Ensembl"/>
        </authorList>
    </citation>
    <scope>IDENTIFICATION</scope>
</reference>
<evidence type="ECO:0000256" key="6">
    <source>
        <dbReference type="ARBA" id="ARBA00023242"/>
    </source>
</evidence>
<dbReference type="Pfam" id="PF14630">
    <property type="entry name" value="ORC5_C"/>
    <property type="match status" value="1"/>
</dbReference>
<comment type="subunit">
    <text evidence="7">Component of ORC, a complex composed of at least 6 subunits: ORC1, ORC2, ORC3, ORC4, ORC5 and ORC6. ORC is regulated in a cell-cycle dependent manner. It is sequentially assembled at the exit from anaphase of mitosis and disassembled as cells enter S phase.</text>
</comment>
<keyword evidence="4" id="KW-0547">Nucleotide-binding</keyword>
<dbReference type="InterPro" id="IPR041664">
    <property type="entry name" value="AAA_16"/>
</dbReference>
<keyword evidence="6" id="KW-0539">Nucleus</keyword>
<evidence type="ECO:0000256" key="9">
    <source>
        <dbReference type="ARBA" id="ARBA00069657"/>
    </source>
</evidence>
<evidence type="ECO:0000259" key="12">
    <source>
        <dbReference type="Pfam" id="PF21639"/>
    </source>
</evidence>